<dbReference type="Proteomes" id="UP000001623">
    <property type="component" value="Chromosome"/>
</dbReference>
<gene>
    <name evidence="1" type="ordered locus">Mesop_3368</name>
</gene>
<name>F7YCK2_MESOW</name>
<reference evidence="1 2" key="1">
    <citation type="submission" date="2010-10" db="EMBL/GenBank/DDBJ databases">
        <title>Complete sequence of Mesorhizobium opportunistum WSM2075.</title>
        <authorList>
            <consortium name="US DOE Joint Genome Institute"/>
            <person name="Lucas S."/>
            <person name="Copeland A."/>
            <person name="Lapidus A."/>
            <person name="Cheng J.-F."/>
            <person name="Bruce D."/>
            <person name="Goodwin L."/>
            <person name="Pitluck S."/>
            <person name="Chertkov O."/>
            <person name="Misra M."/>
            <person name="Detter J.C."/>
            <person name="Han C."/>
            <person name="Tapia R."/>
            <person name="Land M."/>
            <person name="Hauser L."/>
            <person name="Kyrpides N."/>
            <person name="Ovchinnikova G."/>
            <person name="Mavrommatis K.M."/>
            <person name="Tiwari R.P."/>
            <person name="Howieson J.G."/>
            <person name="O'Hara G.W."/>
            <person name="Nandasena K.G."/>
            <person name="Woyke T."/>
        </authorList>
    </citation>
    <scope>NUCLEOTIDE SEQUENCE [LARGE SCALE GENOMIC DNA]</scope>
    <source>
        <strain evidence="2">LMG 24607 / HAMBI 3007 / WSM2075</strain>
    </source>
</reference>
<dbReference type="HOGENOM" id="CLU_2617905_0_0_5"/>
<accession>F7YCK2</accession>
<organism evidence="1 2">
    <name type="scientific">Mesorhizobium opportunistum (strain LMG 24607 / HAMBI 3007 / WSM2075)</name>
    <dbReference type="NCBI Taxonomy" id="536019"/>
    <lineage>
        <taxon>Bacteria</taxon>
        <taxon>Pseudomonadati</taxon>
        <taxon>Pseudomonadota</taxon>
        <taxon>Alphaproteobacteria</taxon>
        <taxon>Hyphomicrobiales</taxon>
        <taxon>Phyllobacteriaceae</taxon>
        <taxon>Mesorhizobium</taxon>
    </lineage>
</organism>
<dbReference type="KEGG" id="mop:Mesop_3368"/>
<proteinExistence type="predicted"/>
<dbReference type="EMBL" id="CP002279">
    <property type="protein sequence ID" value="AEH87814.1"/>
    <property type="molecule type" value="Genomic_DNA"/>
</dbReference>
<evidence type="ECO:0000313" key="2">
    <source>
        <dbReference type="Proteomes" id="UP000001623"/>
    </source>
</evidence>
<dbReference type="AlphaFoldDB" id="F7YCK2"/>
<dbReference type="STRING" id="536019.Mesop_3368"/>
<evidence type="ECO:0000313" key="1">
    <source>
        <dbReference type="EMBL" id="AEH87814.1"/>
    </source>
</evidence>
<sequence length="78" mass="8393">MIGQGVSRRGFTMRDDHQNGDWLTLPKPWSDYIAGCARKSPATLAKSTPMMAGSLCASMASGANHDADLIMNALRKPN</sequence>
<protein>
    <submittedName>
        <fullName evidence="1">Uncharacterized protein</fullName>
    </submittedName>
</protein>